<dbReference type="EMBL" id="JACEIK010000976">
    <property type="protein sequence ID" value="MCD7464575.1"/>
    <property type="molecule type" value="Genomic_DNA"/>
</dbReference>
<dbReference type="Proteomes" id="UP000823775">
    <property type="component" value="Unassembled WGS sequence"/>
</dbReference>
<accession>A0ABS8T0V3</accession>
<sequence>MLATMKYDLEKSKYEVRHDMKLNKLVLEVFRPSGKSTRVAKATIDIAGAAIEMELVSLAAPLPYLHHPCLVLSRAEKMMRLEEMRARVGRAFSSLALKADEQIIGAIASSESQTLLTPSPATEAIPPDTTSASITTSTTFEVVGVTPP</sequence>
<evidence type="ECO:0000313" key="1">
    <source>
        <dbReference type="EMBL" id="MCD7464575.1"/>
    </source>
</evidence>
<comment type="caution">
    <text evidence="1">The sequence shown here is derived from an EMBL/GenBank/DDBJ whole genome shotgun (WGS) entry which is preliminary data.</text>
</comment>
<evidence type="ECO:0000313" key="2">
    <source>
        <dbReference type="Proteomes" id="UP000823775"/>
    </source>
</evidence>
<reference evidence="1 2" key="1">
    <citation type="journal article" date="2021" name="BMC Genomics">
        <title>Datura genome reveals duplications of psychoactive alkaloid biosynthetic genes and high mutation rate following tissue culture.</title>
        <authorList>
            <person name="Rajewski A."/>
            <person name="Carter-House D."/>
            <person name="Stajich J."/>
            <person name="Litt A."/>
        </authorList>
    </citation>
    <scope>NUCLEOTIDE SEQUENCE [LARGE SCALE GENOMIC DNA]</scope>
    <source>
        <strain evidence="1">AR-01</strain>
    </source>
</reference>
<organism evidence="1 2">
    <name type="scientific">Datura stramonium</name>
    <name type="common">Jimsonweed</name>
    <name type="synonym">Common thornapple</name>
    <dbReference type="NCBI Taxonomy" id="4076"/>
    <lineage>
        <taxon>Eukaryota</taxon>
        <taxon>Viridiplantae</taxon>
        <taxon>Streptophyta</taxon>
        <taxon>Embryophyta</taxon>
        <taxon>Tracheophyta</taxon>
        <taxon>Spermatophyta</taxon>
        <taxon>Magnoliopsida</taxon>
        <taxon>eudicotyledons</taxon>
        <taxon>Gunneridae</taxon>
        <taxon>Pentapetalae</taxon>
        <taxon>asterids</taxon>
        <taxon>lamiids</taxon>
        <taxon>Solanales</taxon>
        <taxon>Solanaceae</taxon>
        <taxon>Solanoideae</taxon>
        <taxon>Datureae</taxon>
        <taxon>Datura</taxon>
    </lineage>
</organism>
<name>A0ABS8T0V3_DATST</name>
<gene>
    <name evidence="1" type="ORF">HAX54_053012</name>
</gene>
<keyword evidence="2" id="KW-1185">Reference proteome</keyword>
<proteinExistence type="predicted"/>
<protein>
    <submittedName>
        <fullName evidence="1">Uncharacterized protein</fullName>
    </submittedName>
</protein>